<keyword evidence="3" id="KW-1185">Reference proteome</keyword>
<dbReference type="Proteomes" id="UP001249851">
    <property type="component" value="Unassembled WGS sequence"/>
</dbReference>
<evidence type="ECO:0000259" key="1">
    <source>
        <dbReference type="Pfam" id="PF18701"/>
    </source>
</evidence>
<reference evidence="2" key="2">
    <citation type="journal article" date="2023" name="Science">
        <title>Genomic signatures of disease resistance in endangered staghorn corals.</title>
        <authorList>
            <person name="Vollmer S.V."/>
            <person name="Selwyn J.D."/>
            <person name="Despard B.A."/>
            <person name="Roesel C.L."/>
        </authorList>
    </citation>
    <scope>NUCLEOTIDE SEQUENCE</scope>
    <source>
        <strain evidence="2">K2</strain>
    </source>
</reference>
<reference evidence="2" key="1">
    <citation type="journal article" date="2023" name="G3 (Bethesda)">
        <title>Whole genome assembly and annotation of the endangered Caribbean coral Acropora cervicornis.</title>
        <authorList>
            <person name="Selwyn J.D."/>
            <person name="Vollmer S.V."/>
        </authorList>
    </citation>
    <scope>NUCLEOTIDE SEQUENCE</scope>
    <source>
        <strain evidence="2">K2</strain>
    </source>
</reference>
<evidence type="ECO:0000313" key="2">
    <source>
        <dbReference type="EMBL" id="KAK2553209.1"/>
    </source>
</evidence>
<dbReference type="InterPro" id="IPR040676">
    <property type="entry name" value="DUF5641"/>
</dbReference>
<name>A0AAD9Q278_ACRCE</name>
<dbReference type="EMBL" id="JARQWQ010000079">
    <property type="protein sequence ID" value="KAK2553209.1"/>
    <property type="molecule type" value="Genomic_DNA"/>
</dbReference>
<gene>
    <name evidence="2" type="ORF">P5673_025406</name>
</gene>
<protein>
    <recommendedName>
        <fullName evidence="1">DUF5641 domain-containing protein</fullName>
    </recommendedName>
</protein>
<evidence type="ECO:0000313" key="3">
    <source>
        <dbReference type="Proteomes" id="UP001249851"/>
    </source>
</evidence>
<comment type="caution">
    <text evidence="2">The sequence shown here is derived from an EMBL/GenBank/DDBJ whole genome shotgun (WGS) entry which is preliminary data.</text>
</comment>
<organism evidence="2 3">
    <name type="scientific">Acropora cervicornis</name>
    <name type="common">Staghorn coral</name>
    <dbReference type="NCBI Taxonomy" id="6130"/>
    <lineage>
        <taxon>Eukaryota</taxon>
        <taxon>Metazoa</taxon>
        <taxon>Cnidaria</taxon>
        <taxon>Anthozoa</taxon>
        <taxon>Hexacorallia</taxon>
        <taxon>Scleractinia</taxon>
        <taxon>Astrocoeniina</taxon>
        <taxon>Acroporidae</taxon>
        <taxon>Acropora</taxon>
    </lineage>
</organism>
<sequence length="313" mass="35161">MSICDITKCSTAQQEGGSAISADISDRREDQERTSLATVYIDSNTSVLLQTAIADEKNRDPLVEEMKKFCELESIGVLSKEASVSDSEAFELYSKAKCRMRDGGFHLRKWISNSRKLITWSDQEGVPITVCKLLKGKDEWPNPMVVTGLPGDFYDEMRSCDNPKNKLIRSTGLVVESRITSLSDVRDLEYRSELSRKTALFTVTAVPLLETLEKKSTKWNCENITKLRKETNGRSIKQGDIVTMMEEGKSNRGTRKLVRVQEVHPANDGLARGSTVEVISNKGKRIRIKRPLQTLYLLEVTTREVADASSPTY</sequence>
<proteinExistence type="predicted"/>
<dbReference type="Pfam" id="PF18701">
    <property type="entry name" value="DUF5641"/>
    <property type="match status" value="1"/>
</dbReference>
<feature type="domain" description="DUF5641" evidence="1">
    <location>
        <begin position="218"/>
        <end position="296"/>
    </location>
</feature>
<accession>A0AAD9Q278</accession>
<dbReference type="AlphaFoldDB" id="A0AAD9Q278"/>